<name>A0A165HCI6_EXIGL</name>
<keyword evidence="3" id="KW-1185">Reference proteome</keyword>
<dbReference type="AlphaFoldDB" id="A0A165HCI6"/>
<gene>
    <name evidence="2" type="ORF">EXIGLDRAFT_574767</name>
</gene>
<feature type="domain" description="NADP-dependent oxidoreductase" evidence="1">
    <location>
        <begin position="1"/>
        <end position="46"/>
    </location>
</feature>
<dbReference type="SUPFAM" id="SSF51430">
    <property type="entry name" value="NAD(P)-linked oxidoreductase"/>
    <property type="match status" value="1"/>
</dbReference>
<evidence type="ECO:0000313" key="3">
    <source>
        <dbReference type="Proteomes" id="UP000077266"/>
    </source>
</evidence>
<dbReference type="InterPro" id="IPR023210">
    <property type="entry name" value="NADP_OxRdtase_dom"/>
</dbReference>
<dbReference type="Pfam" id="PF00248">
    <property type="entry name" value="Aldo_ket_red"/>
    <property type="match status" value="1"/>
</dbReference>
<dbReference type="InParanoid" id="A0A165HCI6"/>
<dbReference type="STRING" id="1314781.A0A165HCI6"/>
<dbReference type="OrthoDB" id="48988at2759"/>
<evidence type="ECO:0000313" key="2">
    <source>
        <dbReference type="EMBL" id="KZV91768.1"/>
    </source>
</evidence>
<sequence length="57" mass="6360">IAYLMQKTAYVVPIVGGRKVEYLMDNIKALDLTLTPAHVAYIDSVNKFDIGYPNAMI</sequence>
<dbReference type="EMBL" id="KV426021">
    <property type="protein sequence ID" value="KZV91768.1"/>
    <property type="molecule type" value="Genomic_DNA"/>
</dbReference>
<feature type="non-terminal residue" evidence="2">
    <location>
        <position position="57"/>
    </location>
</feature>
<feature type="non-terminal residue" evidence="2">
    <location>
        <position position="1"/>
    </location>
</feature>
<proteinExistence type="predicted"/>
<dbReference type="Proteomes" id="UP000077266">
    <property type="component" value="Unassembled WGS sequence"/>
</dbReference>
<dbReference type="InterPro" id="IPR036812">
    <property type="entry name" value="NAD(P)_OxRdtase_dom_sf"/>
</dbReference>
<dbReference type="Gene3D" id="3.20.20.100">
    <property type="entry name" value="NADP-dependent oxidoreductase domain"/>
    <property type="match status" value="1"/>
</dbReference>
<protein>
    <recommendedName>
        <fullName evidence="1">NADP-dependent oxidoreductase domain-containing protein</fullName>
    </recommendedName>
</protein>
<reference evidence="2 3" key="1">
    <citation type="journal article" date="2016" name="Mol. Biol. Evol.">
        <title>Comparative Genomics of Early-Diverging Mushroom-Forming Fungi Provides Insights into the Origins of Lignocellulose Decay Capabilities.</title>
        <authorList>
            <person name="Nagy L.G."/>
            <person name="Riley R."/>
            <person name="Tritt A."/>
            <person name="Adam C."/>
            <person name="Daum C."/>
            <person name="Floudas D."/>
            <person name="Sun H."/>
            <person name="Yadav J.S."/>
            <person name="Pangilinan J."/>
            <person name="Larsson K.H."/>
            <person name="Matsuura K."/>
            <person name="Barry K."/>
            <person name="Labutti K."/>
            <person name="Kuo R."/>
            <person name="Ohm R.A."/>
            <person name="Bhattacharya S.S."/>
            <person name="Shirouzu T."/>
            <person name="Yoshinaga Y."/>
            <person name="Martin F.M."/>
            <person name="Grigoriev I.V."/>
            <person name="Hibbett D.S."/>
        </authorList>
    </citation>
    <scope>NUCLEOTIDE SEQUENCE [LARGE SCALE GENOMIC DNA]</scope>
    <source>
        <strain evidence="2 3">HHB12029</strain>
    </source>
</reference>
<evidence type="ECO:0000259" key="1">
    <source>
        <dbReference type="Pfam" id="PF00248"/>
    </source>
</evidence>
<accession>A0A165HCI6</accession>
<organism evidence="2 3">
    <name type="scientific">Exidia glandulosa HHB12029</name>
    <dbReference type="NCBI Taxonomy" id="1314781"/>
    <lineage>
        <taxon>Eukaryota</taxon>
        <taxon>Fungi</taxon>
        <taxon>Dikarya</taxon>
        <taxon>Basidiomycota</taxon>
        <taxon>Agaricomycotina</taxon>
        <taxon>Agaricomycetes</taxon>
        <taxon>Auriculariales</taxon>
        <taxon>Exidiaceae</taxon>
        <taxon>Exidia</taxon>
    </lineage>
</organism>